<dbReference type="Gene3D" id="3.80.10.10">
    <property type="entry name" value="Ribonuclease Inhibitor"/>
    <property type="match status" value="1"/>
</dbReference>
<evidence type="ECO:0000313" key="1">
    <source>
        <dbReference type="EMBL" id="PVU97201.1"/>
    </source>
</evidence>
<dbReference type="EMBL" id="MBFR01000016">
    <property type="protein sequence ID" value="PVU97201.1"/>
    <property type="molecule type" value="Genomic_DNA"/>
</dbReference>
<dbReference type="InterPro" id="IPR032675">
    <property type="entry name" value="LRR_dom_sf"/>
</dbReference>
<dbReference type="Proteomes" id="UP000245383">
    <property type="component" value="Unassembled WGS sequence"/>
</dbReference>
<sequence length="1289" mass="145934">MIENKISWDYIQNFHNNPATWPSRVLERICSSLPSSSDKLQFSLVHSNWYTIGQEVLWRFPNFPSEPALKLFLTLVKVKRSKLRNVRGLILANSLEHYSSKNLSPLEAKLIGRSKSFKSHALDFSFKSLKTDPQILKFLLHATNNLLKLCFYGCSLTDSNLIELIQFNSHIRCLEIVGAPPNQEQLATYFRSFKDLTHLSLSFGSSINPNVWKALGKCSANLCTLNIYADNISSEIESFLISTKNLTKLSIIGENNFISDELIAIVAQNNPKLSSLSIESTSITTYSLSNILNYCLRLTNLELVCSKKSKSISHNLISSINTRTLYSLVLKNLDLSTECYSVIFFNNPMLSLINISGSSSLIDANLSQLSNSSIFLEGVIIEDCPNISNNFFSGFSKIHSMHLKVFKVINCNVSLTPKLYETLQDFAYIEHLDITGHQIIKKSFSISLNSKFDSKKPSTIENFFLDTNIDESIYNLDEFKSSTINTETSTDSKIKTNSEILSNTVIIDQDHLSGNTTSYNKSSQNLTSNHKPQTLDAANTIDSKTVNTFSLFQSNNGADVKINTPLYNKYNKSDNDFKLIPNENTTDSGSNRNSQHTVEIDLYNENELTPVINEPLSFGSESQKSPEVESYLTKDEINHKNTLHNISDKKFEILSRTSIDNSKFSDFQNNSLKLLQNSSVNSLIDLQKLKSINLDLSEDLKILNNDKFNKIYGNSEDNTVKNVILVDSDEDSNNEDLYVCQNTNDLVNCDLNELGIELKNKNNFGDNYLLKKLDRFSEYNQTENDDEHRIGNNKKEQNLYSNIKNSKTDENMNKNDNSFTLVSSFDINNSDISTDSCKANWSVKNVFNDQSSIIEKDIWEDEISFFKPRSNDKIGNTIVHPETDNITPLSPTAAEEIPRVLSNRIDLFNSFTFKKNNSKQAINNFDEKLAQEIQHKPHSNKTPANISSGEENVIKPSIAHKQYDTNDDNQQYVNFTNQNSSSQRTERIRSPNQNYESNLFNPTQNDALAALSELINNKHYKAKIINEKNQHNAYDYSVNSAKKRNSQNELIRISPTEKSKNGFNFNKSESPIYSEQLSEHTRKLSTIINNKDITVQPKSQLDLALDNKPILELKVETPTHGQQKLVLYRNEDPSAVSEKFCKTYGMPELASGLKTLSKKANYTTLTLNLNSKNQNKVSIKHLLDGSEPQSLKKICFGGSDKKIGCGWSQFIEDIDADIEYVPSFIGDIYVSIQHDELVEDNMTGGFERIPRREIAIKVSEINFRGNYIYPSSPVARKMVGYAVDFNVNI</sequence>
<keyword evidence="2" id="KW-1185">Reference proteome</keyword>
<name>A0A2T9YXX8_9FUNG</name>
<organism evidence="1 2">
    <name type="scientific">Smittium simulii</name>
    <dbReference type="NCBI Taxonomy" id="133385"/>
    <lineage>
        <taxon>Eukaryota</taxon>
        <taxon>Fungi</taxon>
        <taxon>Fungi incertae sedis</taxon>
        <taxon>Zoopagomycota</taxon>
        <taxon>Kickxellomycotina</taxon>
        <taxon>Harpellomycetes</taxon>
        <taxon>Harpellales</taxon>
        <taxon>Legeriomycetaceae</taxon>
        <taxon>Smittium</taxon>
    </lineage>
</organism>
<dbReference type="STRING" id="133385.A0A2T9YXX8"/>
<accession>A0A2T9YXX8</accession>
<dbReference type="OrthoDB" id="5599823at2759"/>
<gene>
    <name evidence="1" type="ORF">BB561_000705</name>
</gene>
<reference evidence="1 2" key="1">
    <citation type="journal article" date="2018" name="MBio">
        <title>Comparative Genomics Reveals the Core Gene Toolbox for the Fungus-Insect Symbiosis.</title>
        <authorList>
            <person name="Wang Y."/>
            <person name="Stata M."/>
            <person name="Wang W."/>
            <person name="Stajich J.E."/>
            <person name="White M.M."/>
            <person name="Moncalvo J.M."/>
        </authorList>
    </citation>
    <scope>NUCLEOTIDE SEQUENCE [LARGE SCALE GENOMIC DNA]</scope>
    <source>
        <strain evidence="1 2">SWE-8-4</strain>
    </source>
</reference>
<evidence type="ECO:0000313" key="2">
    <source>
        <dbReference type="Proteomes" id="UP000245383"/>
    </source>
</evidence>
<dbReference type="SUPFAM" id="SSF52047">
    <property type="entry name" value="RNI-like"/>
    <property type="match status" value="1"/>
</dbReference>
<protein>
    <submittedName>
        <fullName evidence="1">Uncharacterized protein</fullName>
    </submittedName>
</protein>
<comment type="caution">
    <text evidence="1">The sequence shown here is derived from an EMBL/GenBank/DDBJ whole genome shotgun (WGS) entry which is preliminary data.</text>
</comment>
<proteinExistence type="predicted"/>